<dbReference type="EMBL" id="FQZN01000008">
    <property type="protein sequence ID" value="SHI79347.1"/>
    <property type="molecule type" value="Genomic_DNA"/>
</dbReference>
<accession>A0A1M6E1G8</accession>
<dbReference type="Pfam" id="PF14135">
    <property type="entry name" value="DUF4302"/>
    <property type="match status" value="1"/>
</dbReference>
<dbReference type="PROSITE" id="PS51257">
    <property type="entry name" value="PROKAR_LIPOPROTEIN"/>
    <property type="match status" value="1"/>
</dbReference>
<evidence type="ECO:0000256" key="1">
    <source>
        <dbReference type="SAM" id="SignalP"/>
    </source>
</evidence>
<sequence length="427" mass="48101">MKKIIYTFFVFSILLSSCVQDVDDVFDEPSSVRVEKALAEYQALLKSAEYGWAMEYYPSSTQAYGGYLFTMKFKDGDQVTVSTDAFEEAEKEVTSLYSLKKDIGPTLNFDTYNELFHHFSDPDIIDGGGKGKGYEGDYEFIFRSHTDNEIILRGKKTNNVIKMTRLTEPPMTLLDKTVKLSKETFTTTYTANIGGKTFIVPMEDHVFLFSYETEGEKTESVSGPYIFTATGIKFYEPIEVMGKTLENFTWDSATKTFTCTDQGATDVKLTANELPEGYMKYKDFLGAWDFVYAGGRIPVTLEEDSQTSFLMAGFNPNYKLLVNYDKSAGGIRIMSQKVGNTGNNEVWLCAWDATTGNLFKNTALGVASKPRANAEDIIIDLESYGVWADHEVNSLIVWEMKGNEYVGEFKKWGTSRYTGPLSMIKNK</sequence>
<name>A0A1M6E1G8_9BACE</name>
<evidence type="ECO:0000259" key="2">
    <source>
        <dbReference type="Pfam" id="PF16377"/>
    </source>
</evidence>
<evidence type="ECO:0000313" key="4">
    <source>
        <dbReference type="Proteomes" id="UP000184192"/>
    </source>
</evidence>
<keyword evidence="1" id="KW-0732">Signal</keyword>
<dbReference type="InterPro" id="IPR025396">
    <property type="entry name" value="DUF4302"/>
</dbReference>
<dbReference type="Pfam" id="PF16377">
    <property type="entry name" value="DUF4987"/>
    <property type="match status" value="1"/>
</dbReference>
<gene>
    <name evidence="3" type="ORF">SAMN05444350_10847</name>
</gene>
<feature type="signal peptide" evidence="1">
    <location>
        <begin position="1"/>
        <end position="21"/>
    </location>
</feature>
<evidence type="ECO:0000313" key="3">
    <source>
        <dbReference type="EMBL" id="SHI79347.1"/>
    </source>
</evidence>
<dbReference type="Proteomes" id="UP000184192">
    <property type="component" value="Unassembled WGS sequence"/>
</dbReference>
<dbReference type="AlphaFoldDB" id="A0A1M6E1G8"/>
<dbReference type="eggNOG" id="ENOG5032VNU">
    <property type="taxonomic scope" value="Bacteria"/>
</dbReference>
<feature type="chain" id="PRO_5009916929" description="DUF4987 domain-containing protein" evidence="1">
    <location>
        <begin position="22"/>
        <end position="427"/>
    </location>
</feature>
<proteinExistence type="predicted"/>
<dbReference type="GeneID" id="92711740"/>
<protein>
    <recommendedName>
        <fullName evidence="2">DUF4987 domain-containing protein</fullName>
    </recommendedName>
</protein>
<organism evidence="3 4">
    <name type="scientific">Bacteroides stercorirosoris</name>
    <dbReference type="NCBI Taxonomy" id="871324"/>
    <lineage>
        <taxon>Bacteria</taxon>
        <taxon>Pseudomonadati</taxon>
        <taxon>Bacteroidota</taxon>
        <taxon>Bacteroidia</taxon>
        <taxon>Bacteroidales</taxon>
        <taxon>Bacteroidaceae</taxon>
        <taxon>Bacteroides</taxon>
    </lineage>
</organism>
<reference evidence="4" key="1">
    <citation type="submission" date="2016-11" db="EMBL/GenBank/DDBJ databases">
        <authorList>
            <person name="Varghese N."/>
            <person name="Submissions S."/>
        </authorList>
    </citation>
    <scope>NUCLEOTIDE SEQUENCE [LARGE SCALE GENOMIC DNA]</scope>
    <source>
        <strain evidence="4">DSM 26884</strain>
    </source>
</reference>
<dbReference type="RefSeq" id="WP_025831435.1">
    <property type="nucleotide sequence ID" value="NZ_FQZN01000008.1"/>
</dbReference>
<dbReference type="InterPro" id="IPR032271">
    <property type="entry name" value="DUF4987"/>
</dbReference>
<keyword evidence="4" id="KW-1185">Reference proteome</keyword>
<feature type="domain" description="DUF4987" evidence="2">
    <location>
        <begin position="260"/>
        <end position="383"/>
    </location>
</feature>